<reference evidence="1" key="1">
    <citation type="submission" date="2021-01" db="EMBL/GenBank/DDBJ databases">
        <authorList>
            <consortium name="Genoscope - CEA"/>
            <person name="William W."/>
        </authorList>
    </citation>
    <scope>NUCLEOTIDE SEQUENCE</scope>
</reference>
<proteinExistence type="predicted"/>
<comment type="caution">
    <text evidence="1">The sequence shown here is derived from an EMBL/GenBank/DDBJ whole genome shotgun (WGS) entry which is preliminary data.</text>
</comment>
<sequence>MLIRKRKEYTQRTELLNDKYLKPYSTFTLMNSQGIYYQEITIHIKSWNMLIILLYQ</sequence>
<dbReference type="Proteomes" id="UP000692954">
    <property type="component" value="Unassembled WGS sequence"/>
</dbReference>
<dbReference type="AlphaFoldDB" id="A0A8S1RUV5"/>
<organism evidence="1 2">
    <name type="scientific">Paramecium sonneborni</name>
    <dbReference type="NCBI Taxonomy" id="65129"/>
    <lineage>
        <taxon>Eukaryota</taxon>
        <taxon>Sar</taxon>
        <taxon>Alveolata</taxon>
        <taxon>Ciliophora</taxon>
        <taxon>Intramacronucleata</taxon>
        <taxon>Oligohymenophorea</taxon>
        <taxon>Peniculida</taxon>
        <taxon>Parameciidae</taxon>
        <taxon>Paramecium</taxon>
    </lineage>
</organism>
<dbReference type="EMBL" id="CAJJDN010000376">
    <property type="protein sequence ID" value="CAD8131107.1"/>
    <property type="molecule type" value="Genomic_DNA"/>
</dbReference>
<protein>
    <submittedName>
        <fullName evidence="1">Uncharacterized protein</fullName>
    </submittedName>
</protein>
<gene>
    <name evidence="1" type="ORF">PSON_ATCC_30995.1.T3760002</name>
</gene>
<evidence type="ECO:0000313" key="1">
    <source>
        <dbReference type="EMBL" id="CAD8131107.1"/>
    </source>
</evidence>
<accession>A0A8S1RUV5</accession>
<name>A0A8S1RUV5_9CILI</name>
<keyword evidence="2" id="KW-1185">Reference proteome</keyword>
<evidence type="ECO:0000313" key="2">
    <source>
        <dbReference type="Proteomes" id="UP000692954"/>
    </source>
</evidence>